<evidence type="ECO:0000259" key="1">
    <source>
        <dbReference type="Pfam" id="PF13340"/>
    </source>
</evidence>
<feature type="non-terminal residue" evidence="2">
    <location>
        <position position="80"/>
    </location>
</feature>
<dbReference type="Proteomes" id="UP001348397">
    <property type="component" value="Unassembled WGS sequence"/>
</dbReference>
<reference evidence="2 3" key="1">
    <citation type="submission" date="2024-01" db="EMBL/GenBank/DDBJ databases">
        <title>Chryseobacterium sp. T9W2-O.</title>
        <authorList>
            <person name="Maltman C."/>
        </authorList>
    </citation>
    <scope>NUCLEOTIDE SEQUENCE [LARGE SCALE GENOMIC DNA]</scope>
    <source>
        <strain evidence="2 3">T9W2-O</strain>
    </source>
</reference>
<dbReference type="InterPro" id="IPR025161">
    <property type="entry name" value="IS402-like_dom"/>
</dbReference>
<evidence type="ECO:0000313" key="3">
    <source>
        <dbReference type="Proteomes" id="UP001348397"/>
    </source>
</evidence>
<dbReference type="RefSeq" id="WP_326319365.1">
    <property type="nucleotide sequence ID" value="NZ_JAYLAA010000002.1"/>
</dbReference>
<name>A0ABU6HP52_9FLAO</name>
<feature type="domain" description="Insertion element IS402-like" evidence="1">
    <location>
        <begin position="3"/>
        <end position="54"/>
    </location>
</feature>
<protein>
    <submittedName>
        <fullName evidence="2">Transposase</fullName>
    </submittedName>
</protein>
<sequence length="80" mass="9790">MVKIIQTIIKRLKTGCQWREISLKDYFGEEKISWQNVYYFFNKWSKDGSFRNIWVHLLNRNRRLLDMSCVQLDGSQTRCR</sequence>
<comment type="caution">
    <text evidence="2">The sequence shown here is derived from an EMBL/GenBank/DDBJ whole genome shotgun (WGS) entry which is preliminary data.</text>
</comment>
<gene>
    <name evidence="2" type="ORF">SOP96_00915</name>
</gene>
<dbReference type="Pfam" id="PF13340">
    <property type="entry name" value="DUF4096"/>
    <property type="match status" value="1"/>
</dbReference>
<keyword evidence="3" id="KW-1185">Reference proteome</keyword>
<organism evidence="2 3">
    <name type="scientific">Chryseobacterium salviniae</name>
    <dbReference type="NCBI Taxonomy" id="3101750"/>
    <lineage>
        <taxon>Bacteria</taxon>
        <taxon>Pseudomonadati</taxon>
        <taxon>Bacteroidota</taxon>
        <taxon>Flavobacteriia</taxon>
        <taxon>Flavobacteriales</taxon>
        <taxon>Weeksellaceae</taxon>
        <taxon>Chryseobacterium group</taxon>
        <taxon>Chryseobacterium</taxon>
    </lineage>
</organism>
<evidence type="ECO:0000313" key="2">
    <source>
        <dbReference type="EMBL" id="MEC3874272.1"/>
    </source>
</evidence>
<dbReference type="EMBL" id="JAYLAA010000002">
    <property type="protein sequence ID" value="MEC3874272.1"/>
    <property type="molecule type" value="Genomic_DNA"/>
</dbReference>
<proteinExistence type="predicted"/>
<accession>A0ABU6HP52</accession>